<feature type="compositionally biased region" description="Low complexity" evidence="1">
    <location>
        <begin position="54"/>
        <end position="65"/>
    </location>
</feature>
<protein>
    <submittedName>
        <fullName evidence="2">Uncharacterized protein</fullName>
    </submittedName>
</protein>
<feature type="region of interest" description="Disordered" evidence="1">
    <location>
        <begin position="39"/>
        <end position="174"/>
    </location>
</feature>
<dbReference type="EMBL" id="MU069614">
    <property type="protein sequence ID" value="KAF5837474.1"/>
    <property type="molecule type" value="Genomic_DNA"/>
</dbReference>
<feature type="compositionally biased region" description="Polar residues" evidence="1">
    <location>
        <begin position="66"/>
        <end position="84"/>
    </location>
</feature>
<evidence type="ECO:0000313" key="2">
    <source>
        <dbReference type="EMBL" id="KAF5837474.1"/>
    </source>
</evidence>
<evidence type="ECO:0000256" key="1">
    <source>
        <dbReference type="SAM" id="MobiDB-lite"/>
    </source>
</evidence>
<gene>
    <name evidence="2" type="ORF">DUNSADRAFT_4276</name>
</gene>
<reference evidence="2" key="1">
    <citation type="submission" date="2017-08" db="EMBL/GenBank/DDBJ databases">
        <authorList>
            <person name="Polle J.E."/>
            <person name="Barry K."/>
            <person name="Cushman J."/>
            <person name="Schmutz J."/>
            <person name="Tran D."/>
            <person name="Hathwaick L.T."/>
            <person name="Yim W.C."/>
            <person name="Jenkins J."/>
            <person name="Mckie-Krisberg Z.M."/>
            <person name="Prochnik S."/>
            <person name="Lindquist E."/>
            <person name="Dockter R.B."/>
            <person name="Adam C."/>
            <person name="Molina H."/>
            <person name="Bunkerborg J."/>
            <person name="Jin E."/>
            <person name="Buchheim M."/>
            <person name="Magnuson J."/>
        </authorList>
    </citation>
    <scope>NUCLEOTIDE SEQUENCE</scope>
    <source>
        <strain evidence="2">CCAP 19/18</strain>
    </source>
</reference>
<evidence type="ECO:0000313" key="3">
    <source>
        <dbReference type="Proteomes" id="UP000815325"/>
    </source>
</evidence>
<feature type="compositionally biased region" description="Low complexity" evidence="1">
    <location>
        <begin position="91"/>
        <end position="132"/>
    </location>
</feature>
<keyword evidence="3" id="KW-1185">Reference proteome</keyword>
<accession>A0ABQ7GS78</accession>
<dbReference type="Proteomes" id="UP000815325">
    <property type="component" value="Unassembled WGS sequence"/>
</dbReference>
<organism evidence="2 3">
    <name type="scientific">Dunaliella salina</name>
    <name type="common">Green alga</name>
    <name type="synonym">Protococcus salinus</name>
    <dbReference type="NCBI Taxonomy" id="3046"/>
    <lineage>
        <taxon>Eukaryota</taxon>
        <taxon>Viridiplantae</taxon>
        <taxon>Chlorophyta</taxon>
        <taxon>core chlorophytes</taxon>
        <taxon>Chlorophyceae</taxon>
        <taxon>CS clade</taxon>
        <taxon>Chlamydomonadales</taxon>
        <taxon>Dunaliellaceae</taxon>
        <taxon>Dunaliella</taxon>
    </lineage>
</organism>
<name>A0ABQ7GS78_DUNSA</name>
<proteinExistence type="predicted"/>
<comment type="caution">
    <text evidence="2">The sequence shown here is derived from an EMBL/GenBank/DDBJ whole genome shotgun (WGS) entry which is preliminary data.</text>
</comment>
<sequence length="249" mass="25866">MALARGVLLQTVLGRHISWTAQQGMLGAVPASSRPLSASLQAFATQAEPEKDNQQQQQAAGPQPGTSTQHAQADQAEASGSKSAGPQGEASSADATTSSSSSSSSSSDRGSSGASTSGQEGASSSQSSSSGADPRVEDMTQRLFKTFRSGYQNMRSKVESASKGSSDGSQDRRLLKEAAKEMQAVFRTGDHIRSATRMYTGPVAVMPEGDGAGGPSELVLSKRRPTTWQKIHEKVSTGTHGQKIHELGA</sequence>